<comment type="caution">
    <text evidence="2">The sequence shown here is derived from an EMBL/GenBank/DDBJ whole genome shotgun (WGS) entry which is preliminary data.</text>
</comment>
<feature type="transmembrane region" description="Helical" evidence="1">
    <location>
        <begin position="161"/>
        <end position="182"/>
    </location>
</feature>
<dbReference type="EMBL" id="JACHGT010000008">
    <property type="protein sequence ID" value="MBB6036087.1"/>
    <property type="molecule type" value="Genomic_DNA"/>
</dbReference>
<name>A0A841FS03_9ACTN</name>
<protein>
    <recommendedName>
        <fullName evidence="4">ABC transporter permease</fullName>
    </recommendedName>
</protein>
<keyword evidence="1" id="KW-1133">Transmembrane helix</keyword>
<gene>
    <name evidence="2" type="ORF">HNR73_003955</name>
</gene>
<sequence length="269" mass="28549">MSTTVTEGRFTDLLASEWIRIRSLRSVAWAIGLSGLLVVVMNIGAALTDHVKWFDYGESVRAGFFPHWSIDAAFSQGAMMVSFLAVSAIGAVLVASEYGTGMIRTTFAAVPARRTLMAAKLLVTAALFTVWGAIVATVSFFGSQWILSWHDVGVPITHPGALRVVTASALLAPLAALVGMGLATLLRHVASSIVAAVGLLLLAPALINSRQGWLIHVDNAFPMTAWMRLSDLSTDVPPPYLGLPGAWTVNAVWTTVAVALATVAVRRDP</sequence>
<evidence type="ECO:0000313" key="2">
    <source>
        <dbReference type="EMBL" id="MBB6036087.1"/>
    </source>
</evidence>
<evidence type="ECO:0008006" key="4">
    <source>
        <dbReference type="Google" id="ProtNLM"/>
    </source>
</evidence>
<dbReference type="AlphaFoldDB" id="A0A841FS03"/>
<dbReference type="RefSeq" id="WP_184788926.1">
    <property type="nucleotide sequence ID" value="NZ_BONT01000046.1"/>
</dbReference>
<keyword evidence="3" id="KW-1185">Reference proteome</keyword>
<dbReference type="Proteomes" id="UP000548476">
    <property type="component" value="Unassembled WGS sequence"/>
</dbReference>
<keyword evidence="1" id="KW-0472">Membrane</keyword>
<proteinExistence type="predicted"/>
<organism evidence="2 3">
    <name type="scientific">Phytomonospora endophytica</name>
    <dbReference type="NCBI Taxonomy" id="714109"/>
    <lineage>
        <taxon>Bacteria</taxon>
        <taxon>Bacillati</taxon>
        <taxon>Actinomycetota</taxon>
        <taxon>Actinomycetes</taxon>
        <taxon>Micromonosporales</taxon>
        <taxon>Micromonosporaceae</taxon>
        <taxon>Phytomonospora</taxon>
    </lineage>
</organism>
<accession>A0A841FS03</accession>
<evidence type="ECO:0000256" key="1">
    <source>
        <dbReference type="SAM" id="Phobius"/>
    </source>
</evidence>
<feature type="transmembrane region" description="Helical" evidence="1">
    <location>
        <begin position="116"/>
        <end position="141"/>
    </location>
</feature>
<evidence type="ECO:0000313" key="3">
    <source>
        <dbReference type="Proteomes" id="UP000548476"/>
    </source>
</evidence>
<feature type="transmembrane region" description="Helical" evidence="1">
    <location>
        <begin position="73"/>
        <end position="95"/>
    </location>
</feature>
<reference evidence="2 3" key="1">
    <citation type="submission" date="2020-08" db="EMBL/GenBank/DDBJ databases">
        <title>Genomic Encyclopedia of Type Strains, Phase IV (KMG-IV): sequencing the most valuable type-strain genomes for metagenomic binning, comparative biology and taxonomic classification.</title>
        <authorList>
            <person name="Goeker M."/>
        </authorList>
    </citation>
    <scope>NUCLEOTIDE SEQUENCE [LARGE SCALE GENOMIC DNA]</scope>
    <source>
        <strain evidence="2 3">YIM 65646</strain>
    </source>
</reference>
<feature type="transmembrane region" description="Helical" evidence="1">
    <location>
        <begin position="245"/>
        <end position="265"/>
    </location>
</feature>
<feature type="transmembrane region" description="Helical" evidence="1">
    <location>
        <begin position="189"/>
        <end position="207"/>
    </location>
</feature>
<keyword evidence="1" id="KW-0812">Transmembrane</keyword>
<feature type="transmembrane region" description="Helical" evidence="1">
    <location>
        <begin position="27"/>
        <end position="47"/>
    </location>
</feature>